<keyword evidence="2" id="KW-0723">Serine/threonine-protein kinase</keyword>
<dbReference type="PROSITE" id="PS50043">
    <property type="entry name" value="HTH_LUXR_2"/>
    <property type="match status" value="1"/>
</dbReference>
<accession>A0A1I6EY58</accession>
<dbReference type="Gene3D" id="1.10.10.10">
    <property type="entry name" value="Winged helix-like DNA-binding domain superfamily/Winged helix DNA-binding domain"/>
    <property type="match status" value="1"/>
</dbReference>
<dbReference type="PANTHER" id="PTHR47691">
    <property type="entry name" value="REGULATOR-RELATED"/>
    <property type="match status" value="1"/>
</dbReference>
<dbReference type="SMART" id="SM00421">
    <property type="entry name" value="HTH_LUXR"/>
    <property type="match status" value="1"/>
</dbReference>
<proteinExistence type="predicted"/>
<dbReference type="GO" id="GO:0006355">
    <property type="term" value="P:regulation of DNA-templated transcription"/>
    <property type="evidence" value="ECO:0007669"/>
    <property type="project" value="InterPro"/>
</dbReference>
<dbReference type="Pfam" id="PF00196">
    <property type="entry name" value="GerE"/>
    <property type="match status" value="1"/>
</dbReference>
<keyword evidence="2" id="KW-0808">Transferase</keyword>
<dbReference type="OrthoDB" id="9812579at2"/>
<dbReference type="PRINTS" id="PR00038">
    <property type="entry name" value="HTHLUXR"/>
</dbReference>
<dbReference type="InterPro" id="IPR016032">
    <property type="entry name" value="Sig_transdc_resp-reg_C-effctor"/>
</dbReference>
<dbReference type="SUPFAM" id="SSF48452">
    <property type="entry name" value="TPR-like"/>
    <property type="match status" value="1"/>
</dbReference>
<dbReference type="GO" id="GO:0003677">
    <property type="term" value="F:DNA binding"/>
    <property type="evidence" value="ECO:0007669"/>
    <property type="project" value="InterPro"/>
</dbReference>
<dbReference type="RefSeq" id="WP_093598713.1">
    <property type="nucleotide sequence ID" value="NZ_FOYL01000006.1"/>
</dbReference>
<dbReference type="CDD" id="cd06170">
    <property type="entry name" value="LuxR_C_like"/>
    <property type="match status" value="1"/>
</dbReference>
<organism evidence="2 3">
    <name type="scientific">Lentzea waywayandensis</name>
    <dbReference type="NCBI Taxonomy" id="84724"/>
    <lineage>
        <taxon>Bacteria</taxon>
        <taxon>Bacillati</taxon>
        <taxon>Actinomycetota</taxon>
        <taxon>Actinomycetes</taxon>
        <taxon>Pseudonocardiales</taxon>
        <taxon>Pseudonocardiaceae</taxon>
        <taxon>Lentzea</taxon>
    </lineage>
</organism>
<dbReference type="InterPro" id="IPR027417">
    <property type="entry name" value="P-loop_NTPase"/>
</dbReference>
<name>A0A1I6EY58_9PSEU</name>
<evidence type="ECO:0000313" key="3">
    <source>
        <dbReference type="Proteomes" id="UP000198583"/>
    </source>
</evidence>
<dbReference type="SUPFAM" id="SSF52540">
    <property type="entry name" value="P-loop containing nucleoside triphosphate hydrolases"/>
    <property type="match status" value="1"/>
</dbReference>
<dbReference type="Gene3D" id="3.40.50.300">
    <property type="entry name" value="P-loop containing nucleotide triphosphate hydrolases"/>
    <property type="match status" value="1"/>
</dbReference>
<reference evidence="3" key="1">
    <citation type="submission" date="2016-10" db="EMBL/GenBank/DDBJ databases">
        <authorList>
            <person name="Varghese N."/>
            <person name="Submissions S."/>
        </authorList>
    </citation>
    <scope>NUCLEOTIDE SEQUENCE [LARGE SCALE GENOMIC DNA]</scope>
    <source>
        <strain evidence="3">DSM 44232</strain>
    </source>
</reference>
<evidence type="ECO:0000259" key="1">
    <source>
        <dbReference type="PROSITE" id="PS50043"/>
    </source>
</evidence>
<evidence type="ECO:0000313" key="2">
    <source>
        <dbReference type="EMBL" id="SFR22615.1"/>
    </source>
</evidence>
<dbReference type="EMBL" id="FOYL01000006">
    <property type="protein sequence ID" value="SFR22615.1"/>
    <property type="molecule type" value="Genomic_DNA"/>
</dbReference>
<keyword evidence="3" id="KW-1185">Reference proteome</keyword>
<feature type="domain" description="HTH luxR-type" evidence="1">
    <location>
        <begin position="633"/>
        <end position="697"/>
    </location>
</feature>
<dbReference type="PANTHER" id="PTHR47691:SF3">
    <property type="entry name" value="HTH-TYPE TRANSCRIPTIONAL REGULATOR RV0890C-RELATED"/>
    <property type="match status" value="1"/>
</dbReference>
<keyword evidence="2" id="KW-0418">Kinase</keyword>
<dbReference type="Proteomes" id="UP000198583">
    <property type="component" value="Unassembled WGS sequence"/>
</dbReference>
<dbReference type="AlphaFoldDB" id="A0A1I6EY58"/>
<dbReference type="InterPro" id="IPR011990">
    <property type="entry name" value="TPR-like_helical_dom_sf"/>
</dbReference>
<sequence length="697" mass="76355">MLSRFIGRTKLLAGLHGLIAEHRLVTLTGAGGSGKTRLAAEIAGTVFVELATIGRPELLARRIAEVLEIEDRSARDIAEVLREHLAGHKTLLVLDNCEHLRDAVAELAAYLLDGAPGLTILATSRETLGVPGERVLVVPPLDVPPPNAPMSTDYESVALLADRAPQWQLTERNWPDVVRLLHRVAGLPLAIELAAVRLRAMPLHEVVKRLDDEMKLLTRNDRVALPHHRTLRAVIDWSHDLCTPSEQRLWARVSVFAGGWDLAAAEAIGDAEHVLDDLAGLVAKSIVTFEHDRYHLLEPLRQYGAERLGADRDAVLKLHLDHYAELVRHVSAGWITDNELVDVLQAEMANVVAALETSLREPGRALELEFQLARVHAAFFASGWPEQYRRLRRAIESGAQDHWHVEALTFAGSIALALGRAEESAELLAEAERLDSTFAGVFYLRGERQWLLHGDYGALATLREARDRFEPERRVIFSVHVAMASAMLAEETEARADIAELAATSGGGPVVAAGLLMARGVLELRFGSPGQASDLLRSALERQRESGDEWGPVWAVEALAWATAAGGNARLAARLLGAAEAFQRLTGRDLIGHETFRQMRAKAVAQARCPEYGREYAAGAALKSFDEIFATVFGENDGPLTPAQLEVARLVAAGLTNREIATRLHKSQRTVEAQVQQIFAALGVNRRVMIARRINVS</sequence>
<dbReference type="GO" id="GO:0004674">
    <property type="term" value="F:protein serine/threonine kinase activity"/>
    <property type="evidence" value="ECO:0007669"/>
    <property type="project" value="UniProtKB-KW"/>
</dbReference>
<dbReference type="PRINTS" id="PR00364">
    <property type="entry name" value="DISEASERSIST"/>
</dbReference>
<dbReference type="InterPro" id="IPR000792">
    <property type="entry name" value="Tscrpt_reg_LuxR_C"/>
</dbReference>
<protein>
    <submittedName>
        <fullName evidence="2">Non-specific serine/threonine protein kinase</fullName>
    </submittedName>
</protein>
<gene>
    <name evidence="2" type="ORF">SAMN04488564_106270</name>
</gene>
<dbReference type="SUPFAM" id="SSF46894">
    <property type="entry name" value="C-terminal effector domain of the bipartite response regulators"/>
    <property type="match status" value="1"/>
</dbReference>
<dbReference type="STRING" id="84724.SAMN04488564_106270"/>
<dbReference type="InterPro" id="IPR036388">
    <property type="entry name" value="WH-like_DNA-bd_sf"/>
</dbReference>